<dbReference type="EMBL" id="JANJQO010000558">
    <property type="protein sequence ID" value="KAJ2976641.1"/>
    <property type="molecule type" value="Genomic_DNA"/>
</dbReference>
<name>A0ACC1NDE5_9HYPO</name>
<evidence type="ECO:0000313" key="1">
    <source>
        <dbReference type="EMBL" id="KAJ2976641.1"/>
    </source>
</evidence>
<gene>
    <name evidence="1" type="ORF">NQ176_g4828</name>
</gene>
<evidence type="ECO:0000313" key="2">
    <source>
        <dbReference type="Proteomes" id="UP001143910"/>
    </source>
</evidence>
<reference evidence="1" key="1">
    <citation type="submission" date="2022-08" db="EMBL/GenBank/DDBJ databases">
        <title>Genome Sequence of Lecanicillium fungicola.</title>
        <authorList>
            <person name="Buettner E."/>
        </authorList>
    </citation>
    <scope>NUCLEOTIDE SEQUENCE</scope>
    <source>
        <strain evidence="1">Babe33</strain>
    </source>
</reference>
<keyword evidence="2" id="KW-1185">Reference proteome</keyword>
<sequence>MSHIIRIFQQAHFIASPKLTEKNLPDQTGKVHVVTGGYAGLGEELTKILYAKNATVKKGLTEQETSATRKWAMSEREKVAKVDVEDRVGRLSDSGYLRSVGSEWAFGGRL</sequence>
<accession>A0ACC1NDE5</accession>
<organism evidence="1 2">
    <name type="scientific">Zarea fungicola</name>
    <dbReference type="NCBI Taxonomy" id="93591"/>
    <lineage>
        <taxon>Eukaryota</taxon>
        <taxon>Fungi</taxon>
        <taxon>Dikarya</taxon>
        <taxon>Ascomycota</taxon>
        <taxon>Pezizomycotina</taxon>
        <taxon>Sordariomycetes</taxon>
        <taxon>Hypocreomycetidae</taxon>
        <taxon>Hypocreales</taxon>
        <taxon>Cordycipitaceae</taxon>
        <taxon>Zarea</taxon>
    </lineage>
</organism>
<protein>
    <submittedName>
        <fullName evidence="1">Uncharacterized protein</fullName>
    </submittedName>
</protein>
<proteinExistence type="predicted"/>
<dbReference type="Proteomes" id="UP001143910">
    <property type="component" value="Unassembled WGS sequence"/>
</dbReference>
<comment type="caution">
    <text evidence="1">The sequence shown here is derived from an EMBL/GenBank/DDBJ whole genome shotgun (WGS) entry which is preliminary data.</text>
</comment>